<dbReference type="Pfam" id="PF00383">
    <property type="entry name" value="dCMP_cyt_deam_1"/>
    <property type="match status" value="1"/>
</dbReference>
<evidence type="ECO:0000259" key="1">
    <source>
        <dbReference type="PROSITE" id="PS51747"/>
    </source>
</evidence>
<dbReference type="RefSeq" id="WP_016918574.1">
    <property type="nucleotide sequence ID" value="NZ_CP044331.1"/>
</dbReference>
<gene>
    <name evidence="2" type="ORF">F7D14_05890</name>
</gene>
<dbReference type="GO" id="GO:0003824">
    <property type="term" value="F:catalytic activity"/>
    <property type="evidence" value="ECO:0007669"/>
    <property type="project" value="InterPro"/>
</dbReference>
<dbReference type="PANTHER" id="PTHR11079:SF162">
    <property type="entry name" value="RIBOFLAVIN BIOSYNTHESIS PROTEIN PYRD, CHLOROPLASTIC"/>
    <property type="match status" value="1"/>
</dbReference>
<dbReference type="Gene3D" id="3.40.140.10">
    <property type="entry name" value="Cytidine Deaminase, domain 2"/>
    <property type="match status" value="1"/>
</dbReference>
<dbReference type="AlphaFoldDB" id="A0A6B8M2F0"/>
<dbReference type="CDD" id="cd01285">
    <property type="entry name" value="nucleoside_deaminase"/>
    <property type="match status" value="1"/>
</dbReference>
<evidence type="ECO:0000313" key="2">
    <source>
        <dbReference type="EMBL" id="QGM97051.1"/>
    </source>
</evidence>
<dbReference type="KEGG" id="mpar:F7D14_05890"/>
<dbReference type="PROSITE" id="PS51747">
    <property type="entry name" value="CYT_DCMP_DEAMINASES_2"/>
    <property type="match status" value="1"/>
</dbReference>
<accession>A0A6B8M2F0</accession>
<organism evidence="2 3">
    <name type="scientific">Methylocystis parvus</name>
    <dbReference type="NCBI Taxonomy" id="134"/>
    <lineage>
        <taxon>Bacteria</taxon>
        <taxon>Pseudomonadati</taxon>
        <taxon>Pseudomonadota</taxon>
        <taxon>Alphaproteobacteria</taxon>
        <taxon>Hyphomicrobiales</taxon>
        <taxon>Methylocystaceae</taxon>
        <taxon>Methylocystis</taxon>
    </lineage>
</organism>
<feature type="domain" description="CMP/dCMP-type deaminase" evidence="1">
    <location>
        <begin position="1"/>
        <end position="100"/>
    </location>
</feature>
<reference evidence="2 3" key="1">
    <citation type="submission" date="2019-09" db="EMBL/GenBank/DDBJ databases">
        <title>Isolation and complete genome sequencing of Methylocystis species.</title>
        <authorList>
            <person name="Rumah B.L."/>
            <person name="Stead C.E."/>
            <person name="Stevens B.C."/>
            <person name="Minton N.P."/>
            <person name="Grosse-Honebrink A."/>
            <person name="Zhang Y."/>
        </authorList>
    </citation>
    <scope>NUCLEOTIDE SEQUENCE [LARGE SCALE GENOMIC DNA]</scope>
    <source>
        <strain evidence="2 3">BRCS2</strain>
    </source>
</reference>
<dbReference type="PANTHER" id="PTHR11079">
    <property type="entry name" value="CYTOSINE DEAMINASE FAMILY MEMBER"/>
    <property type="match status" value="1"/>
</dbReference>
<dbReference type="Proteomes" id="UP000422569">
    <property type="component" value="Chromosome"/>
</dbReference>
<protein>
    <submittedName>
        <fullName evidence="2">Nucleoside deaminase</fullName>
    </submittedName>
</protein>
<proteinExistence type="predicted"/>
<sequence length="132" mass="13806">MRLRLAEAAKGDFSFGAVIAREGKLAATGRNSGIRTNDPTAHGKMVAIRNFCASRLAAELKGATTGEPCSMCMGAILWSGFGRLVYAASIDELSTRIGQIMTPSKSLPEAAPFETIDITGGVLAAEALALFK</sequence>
<dbReference type="InterPro" id="IPR016193">
    <property type="entry name" value="Cytidine_deaminase-like"/>
</dbReference>
<dbReference type="SUPFAM" id="SSF53927">
    <property type="entry name" value="Cytidine deaminase-like"/>
    <property type="match status" value="1"/>
</dbReference>
<dbReference type="EMBL" id="CP044331">
    <property type="protein sequence ID" value="QGM97051.1"/>
    <property type="molecule type" value="Genomic_DNA"/>
</dbReference>
<evidence type="ECO:0000313" key="3">
    <source>
        <dbReference type="Proteomes" id="UP000422569"/>
    </source>
</evidence>
<name>A0A6B8M2F0_9HYPH</name>
<keyword evidence="3" id="KW-1185">Reference proteome</keyword>
<dbReference type="InterPro" id="IPR002125">
    <property type="entry name" value="CMP_dCMP_dom"/>
</dbReference>